<dbReference type="GO" id="GO:0010436">
    <property type="term" value="F:carotenoid dioxygenase activity"/>
    <property type="evidence" value="ECO:0007669"/>
    <property type="project" value="TreeGrafter"/>
</dbReference>
<name>A0A0G3X8E1_9SPHN</name>
<dbReference type="OrthoDB" id="6636843at2"/>
<keyword evidence="8" id="KW-1185">Reference proteome</keyword>
<evidence type="ECO:0000256" key="4">
    <source>
        <dbReference type="ARBA" id="ARBA00023004"/>
    </source>
</evidence>
<evidence type="ECO:0000256" key="6">
    <source>
        <dbReference type="RuleBase" id="RU364048"/>
    </source>
</evidence>
<evidence type="ECO:0000313" key="8">
    <source>
        <dbReference type="Proteomes" id="UP000037643"/>
    </source>
</evidence>
<sequence>MTSVLEKTIRGAVTAGIGKIADIRRTGLDAENPFTTGLHAPMDAELTLDDLPVTGSIPPELDGRYVRIGPNPKFADPRGHHWFVGDGMVHGVRLSGGRAEWYRNRYVRSRALEDASGLAAAPGPRRGMGDNVNTNVIAFGSRILALVEAGSYPAELSGDLETVAYSDFGGGLAGSFTAHPHRDPATGEYHAICYDAGNPGQITHVVLDPTGKVVRELPIPVEHGPSIHDCALTPSYVVIFDLPVTFSMKALIAGHRFPYRWNPSHRARVGLLPRNGEADAITWHEVDPAYLFHVANSFEDERGRVVVDCCVYETMFDGPMAGPFGRNLGLERWTIDPAGGRVGRRVLSAEPQEFPRPDERFFTRPHRYVWTVGLPDDASAEFFAAAPLYRHDLADGAAVSRSFGENAVPGEFVFVPGGSDAEEGDGWVMGFVIDRDKRMTDLAILDATTLQDVARVHIPHVVPPGFHGNWMPTV</sequence>
<keyword evidence="6" id="KW-0223">Dioxygenase</keyword>
<dbReference type="PANTHER" id="PTHR10543">
    <property type="entry name" value="BETA-CAROTENE DIOXYGENASE"/>
    <property type="match status" value="1"/>
</dbReference>
<dbReference type="AlphaFoldDB" id="A0A0G3X8E1"/>
<proteinExistence type="inferred from homology"/>
<reference evidence="7 8" key="1">
    <citation type="submission" date="2015-06" db="EMBL/GenBank/DDBJ databases">
        <authorList>
            <person name="Kim K.M."/>
        </authorList>
    </citation>
    <scope>NUCLEOTIDE SEQUENCE [LARGE SCALE GENOMIC DNA]</scope>
    <source>
        <strain evidence="7 8">KCTC 22370</strain>
    </source>
</reference>
<dbReference type="PATRIC" id="fig|543877.4.peg.827"/>
<feature type="binding site" evidence="5">
    <location>
        <position position="228"/>
    </location>
    <ligand>
        <name>Fe cation</name>
        <dbReference type="ChEBI" id="CHEBI:24875"/>
        <note>catalytic</note>
    </ligand>
</feature>
<comment type="similarity">
    <text evidence="1 6">Belongs to the carotenoid oxygenase family.</text>
</comment>
<dbReference type="EMBL" id="CP011805">
    <property type="protein sequence ID" value="AKM06896.1"/>
    <property type="molecule type" value="Genomic_DNA"/>
</dbReference>
<dbReference type="Pfam" id="PF03055">
    <property type="entry name" value="RPE65"/>
    <property type="match status" value="1"/>
</dbReference>
<dbReference type="EC" id="1.13.11.-" evidence="6"/>
<evidence type="ECO:0000313" key="7">
    <source>
        <dbReference type="EMBL" id="AKM06896.1"/>
    </source>
</evidence>
<keyword evidence="3 6" id="KW-0560">Oxidoreductase</keyword>
<keyword evidence="4 5" id="KW-0408">Iron</keyword>
<feature type="binding site" evidence="5">
    <location>
        <position position="467"/>
    </location>
    <ligand>
        <name>Fe cation</name>
        <dbReference type="ChEBI" id="CHEBI:24875"/>
        <note>catalytic</note>
    </ligand>
</feature>
<keyword evidence="2 5" id="KW-0479">Metal-binding</keyword>
<feature type="binding site" evidence="5">
    <location>
        <position position="293"/>
    </location>
    <ligand>
        <name>Fe cation</name>
        <dbReference type="ChEBI" id="CHEBI:24875"/>
        <note>catalytic</note>
    </ligand>
</feature>
<dbReference type="GO" id="GO:0016121">
    <property type="term" value="P:carotene catabolic process"/>
    <property type="evidence" value="ECO:0007669"/>
    <property type="project" value="TreeGrafter"/>
</dbReference>
<dbReference type="KEGG" id="amx:AM2010_818"/>
<protein>
    <recommendedName>
        <fullName evidence="6">Dioxygenase</fullName>
        <ecNumber evidence="6">1.13.11.-</ecNumber>
    </recommendedName>
</protein>
<evidence type="ECO:0000256" key="5">
    <source>
        <dbReference type="PIRSR" id="PIRSR604294-1"/>
    </source>
</evidence>
<accession>A0A0G3X8E1</accession>
<dbReference type="PANTHER" id="PTHR10543:SF89">
    <property type="entry name" value="CAROTENOID 9,10(9',10')-CLEAVAGE DIOXYGENASE 1"/>
    <property type="match status" value="1"/>
</dbReference>
<evidence type="ECO:0000256" key="2">
    <source>
        <dbReference type="ARBA" id="ARBA00022723"/>
    </source>
</evidence>
<dbReference type="Proteomes" id="UP000037643">
    <property type="component" value="Chromosome"/>
</dbReference>
<dbReference type="STRING" id="543877.AM2010_818"/>
<evidence type="ECO:0000256" key="3">
    <source>
        <dbReference type="ARBA" id="ARBA00023002"/>
    </source>
</evidence>
<dbReference type="GO" id="GO:0046872">
    <property type="term" value="F:metal ion binding"/>
    <property type="evidence" value="ECO:0007669"/>
    <property type="project" value="UniProtKB-KW"/>
</dbReference>
<feature type="binding site" evidence="5">
    <location>
        <position position="179"/>
    </location>
    <ligand>
        <name>Fe cation</name>
        <dbReference type="ChEBI" id="CHEBI:24875"/>
        <note>catalytic</note>
    </ligand>
</feature>
<gene>
    <name evidence="7" type="ORF">AM2010_818</name>
</gene>
<dbReference type="RefSeq" id="WP_047805996.1">
    <property type="nucleotide sequence ID" value="NZ_CP011805.1"/>
</dbReference>
<dbReference type="InterPro" id="IPR004294">
    <property type="entry name" value="Carotenoid_Oase"/>
</dbReference>
<evidence type="ECO:0000256" key="1">
    <source>
        <dbReference type="ARBA" id="ARBA00006787"/>
    </source>
</evidence>
<comment type="cofactor">
    <cofactor evidence="5 6">
        <name>Fe(2+)</name>
        <dbReference type="ChEBI" id="CHEBI:29033"/>
    </cofactor>
    <text evidence="5 6">Binds 1 Fe(2+) ion per subunit.</text>
</comment>
<organism evidence="7 8">
    <name type="scientific">Pelagerythrobacter marensis</name>
    <dbReference type="NCBI Taxonomy" id="543877"/>
    <lineage>
        <taxon>Bacteria</taxon>
        <taxon>Pseudomonadati</taxon>
        <taxon>Pseudomonadota</taxon>
        <taxon>Alphaproteobacteria</taxon>
        <taxon>Sphingomonadales</taxon>
        <taxon>Erythrobacteraceae</taxon>
        <taxon>Pelagerythrobacter</taxon>
    </lineage>
</organism>